<dbReference type="InterPro" id="IPR016181">
    <property type="entry name" value="Acyl_CoA_acyltransferase"/>
</dbReference>
<reference evidence="5" key="1">
    <citation type="submission" date="2017-05" db="EMBL/GenBank/DDBJ databases">
        <title>Complete and WGS of Bordetella genogroups.</title>
        <authorList>
            <person name="Spilker T."/>
            <person name="Lipuma J."/>
        </authorList>
    </citation>
    <scope>NUCLEOTIDE SEQUENCE [LARGE SCALE GENOMIC DNA]</scope>
    <source>
        <strain evidence="5">AU18089</strain>
    </source>
</reference>
<feature type="domain" description="N-acetyltransferase" evidence="3">
    <location>
        <begin position="23"/>
        <end position="174"/>
    </location>
</feature>
<comment type="caution">
    <text evidence="4">The sequence shown here is derived from an EMBL/GenBank/DDBJ whole genome shotgun (WGS) entry which is preliminary data.</text>
</comment>
<dbReference type="GO" id="GO:0016747">
    <property type="term" value="F:acyltransferase activity, transferring groups other than amino-acyl groups"/>
    <property type="evidence" value="ECO:0007669"/>
    <property type="project" value="InterPro"/>
</dbReference>
<dbReference type="EMBL" id="NEVK01000006">
    <property type="protein sequence ID" value="OZI18191.1"/>
    <property type="molecule type" value="Genomic_DNA"/>
</dbReference>
<keyword evidence="2" id="KW-0012">Acyltransferase</keyword>
<evidence type="ECO:0000313" key="5">
    <source>
        <dbReference type="Proteomes" id="UP000216947"/>
    </source>
</evidence>
<gene>
    <name evidence="4" type="ORF">CAL19_14160</name>
</gene>
<dbReference type="Pfam" id="PF13508">
    <property type="entry name" value="Acetyltransf_7"/>
    <property type="match status" value="1"/>
</dbReference>
<proteinExistence type="predicted"/>
<name>A0A261QZP7_9BORD</name>
<dbReference type="InterPro" id="IPR050832">
    <property type="entry name" value="Bact_Acetyltransf"/>
</dbReference>
<keyword evidence="1 4" id="KW-0808">Transferase</keyword>
<dbReference type="PROSITE" id="PS51186">
    <property type="entry name" value="GNAT"/>
    <property type="match status" value="1"/>
</dbReference>
<dbReference type="Gene3D" id="3.40.630.30">
    <property type="match status" value="1"/>
</dbReference>
<accession>A0A261QZP7</accession>
<dbReference type="CDD" id="cd04301">
    <property type="entry name" value="NAT_SF"/>
    <property type="match status" value="1"/>
</dbReference>
<dbReference type="InterPro" id="IPR000182">
    <property type="entry name" value="GNAT_dom"/>
</dbReference>
<dbReference type="Proteomes" id="UP000216947">
    <property type="component" value="Unassembled WGS sequence"/>
</dbReference>
<organism evidence="4 5">
    <name type="scientific">Bordetella genomosp. 7</name>
    <dbReference type="NCBI Taxonomy" id="1416805"/>
    <lineage>
        <taxon>Bacteria</taxon>
        <taxon>Pseudomonadati</taxon>
        <taxon>Pseudomonadota</taxon>
        <taxon>Betaproteobacteria</taxon>
        <taxon>Burkholderiales</taxon>
        <taxon>Alcaligenaceae</taxon>
        <taxon>Bordetella</taxon>
    </lineage>
</organism>
<dbReference type="PANTHER" id="PTHR43877">
    <property type="entry name" value="AMINOALKYLPHOSPHONATE N-ACETYLTRANSFERASE-RELATED-RELATED"/>
    <property type="match status" value="1"/>
</dbReference>
<dbReference type="SUPFAM" id="SSF55729">
    <property type="entry name" value="Acyl-CoA N-acyltransferases (Nat)"/>
    <property type="match status" value="1"/>
</dbReference>
<dbReference type="AlphaFoldDB" id="A0A261QZP7"/>
<sequence>MIAVERWTPGQVRQQQNGLDALLHACVQDEASIGFVWPFTAADARAFWERQVAPAMQAGGRALWVARVADAVAGTVQLDWDTPANQPHRAEVRKLLVHPDFRRRGIARRLMLALEDGASILGRRLLTLDTRTGDNAEPLYVSLGYQPAGVIPGFALDVRRQRYDATTLMYKWLR</sequence>
<evidence type="ECO:0000259" key="3">
    <source>
        <dbReference type="PROSITE" id="PS51186"/>
    </source>
</evidence>
<evidence type="ECO:0000256" key="2">
    <source>
        <dbReference type="ARBA" id="ARBA00023315"/>
    </source>
</evidence>
<protein>
    <submittedName>
        <fullName evidence="4">N-acetyltransferase</fullName>
    </submittedName>
</protein>
<dbReference type="RefSeq" id="WP_051423659.1">
    <property type="nucleotide sequence ID" value="NZ_NEVK01000006.1"/>
</dbReference>
<evidence type="ECO:0000313" key="4">
    <source>
        <dbReference type="EMBL" id="OZI18191.1"/>
    </source>
</evidence>
<keyword evidence="5" id="KW-1185">Reference proteome</keyword>
<evidence type="ECO:0000256" key="1">
    <source>
        <dbReference type="ARBA" id="ARBA00022679"/>
    </source>
</evidence>